<evidence type="ECO:0000256" key="1">
    <source>
        <dbReference type="SAM" id="MobiDB-lite"/>
    </source>
</evidence>
<accession>A0A0B7A1U6</accession>
<name>A0A0B7A1U6_9EUPU</name>
<evidence type="ECO:0000313" key="2">
    <source>
        <dbReference type="EMBL" id="CEK74894.1"/>
    </source>
</evidence>
<gene>
    <name evidence="2" type="primary">ORF93044</name>
</gene>
<dbReference type="EMBL" id="HACG01028029">
    <property type="protein sequence ID" value="CEK74894.1"/>
    <property type="molecule type" value="Transcribed_RNA"/>
</dbReference>
<sequence>DSPEDTRYKVSQNVCKFLEDFIGVDLELTSDMAISDLSKDTSNDQSTFEDLVAHAVVSKLLENHCEEVSEFLCSSDNKNITEGTLTDLGSETRDRCNAANIENNFANYEHCEISDENCDSVSVGGHESVYRNRQNGKHSDLVPENIDDKLSVNSKVNSANIDCNERKKTVSKYNDRANNKTDVSSECSSKTTDGTAQVHVREERYDTNEESNAMTELQEMKEFVKNTSSRPKVEVAVYDDSDLYEVDEKTILKSEFDRDEDREEFHTKFSILDRIHSSGPMLPDISHYDSIDYASDEIDPDLLSLNLAIIPEETEEELEHQPEKKTGENIRQTPNWIFKDKGVSHYSNMGNTNAKINWDGSLYMGMSSPEQIHKPRIGNRNADQLSDFSDLDGSDDEENTFYANTSKELARIALQHKHLGHSQHSPGYYSDDSDFNG</sequence>
<feature type="region of interest" description="Disordered" evidence="1">
    <location>
        <begin position="417"/>
        <end position="437"/>
    </location>
</feature>
<reference evidence="2" key="1">
    <citation type="submission" date="2014-12" db="EMBL/GenBank/DDBJ databases">
        <title>Insight into the proteome of Arion vulgaris.</title>
        <authorList>
            <person name="Aradska J."/>
            <person name="Bulat T."/>
            <person name="Smidak R."/>
            <person name="Sarate P."/>
            <person name="Gangsoo J."/>
            <person name="Sialana F."/>
            <person name="Bilban M."/>
            <person name="Lubec G."/>
        </authorList>
    </citation>
    <scope>NUCLEOTIDE SEQUENCE</scope>
    <source>
        <tissue evidence="2">Skin</tissue>
    </source>
</reference>
<protein>
    <submittedName>
        <fullName evidence="2">Uncharacterized protein</fullName>
    </submittedName>
</protein>
<proteinExistence type="predicted"/>
<feature type="non-terminal residue" evidence="2">
    <location>
        <position position="1"/>
    </location>
</feature>
<organism evidence="2">
    <name type="scientific">Arion vulgaris</name>
    <dbReference type="NCBI Taxonomy" id="1028688"/>
    <lineage>
        <taxon>Eukaryota</taxon>
        <taxon>Metazoa</taxon>
        <taxon>Spiralia</taxon>
        <taxon>Lophotrochozoa</taxon>
        <taxon>Mollusca</taxon>
        <taxon>Gastropoda</taxon>
        <taxon>Heterobranchia</taxon>
        <taxon>Euthyneura</taxon>
        <taxon>Panpulmonata</taxon>
        <taxon>Eupulmonata</taxon>
        <taxon>Stylommatophora</taxon>
        <taxon>Helicina</taxon>
        <taxon>Arionoidea</taxon>
        <taxon>Arionidae</taxon>
        <taxon>Arion</taxon>
    </lineage>
</organism>
<dbReference type="AlphaFoldDB" id="A0A0B7A1U6"/>
<feature type="non-terminal residue" evidence="2">
    <location>
        <position position="437"/>
    </location>
</feature>